<accession>A0A2J7YP77</accession>
<dbReference type="GO" id="GO:0004029">
    <property type="term" value="F:aldehyde dehydrogenase (NAD+) activity"/>
    <property type="evidence" value="ECO:0007669"/>
    <property type="project" value="TreeGrafter"/>
</dbReference>
<dbReference type="InterPro" id="IPR051783">
    <property type="entry name" value="NAD(P)-dependent_oxidoreduct"/>
</dbReference>
<dbReference type="CDD" id="cd05262">
    <property type="entry name" value="SDR_a7"/>
    <property type="match status" value="1"/>
</dbReference>
<feature type="domain" description="NmrA-like" evidence="1">
    <location>
        <begin position="2"/>
        <end position="72"/>
    </location>
</feature>
<dbReference type="InterPro" id="IPR008030">
    <property type="entry name" value="NmrA-like"/>
</dbReference>
<gene>
    <name evidence="2" type="ORF">SMF913_25297</name>
</gene>
<dbReference type="AlphaFoldDB" id="A0A2J7YP77"/>
<dbReference type="GO" id="GO:0005737">
    <property type="term" value="C:cytoplasm"/>
    <property type="evidence" value="ECO:0007669"/>
    <property type="project" value="TreeGrafter"/>
</dbReference>
<evidence type="ECO:0000313" key="2">
    <source>
        <dbReference type="EMBL" id="PNG89832.1"/>
    </source>
</evidence>
<evidence type="ECO:0000313" key="3">
    <source>
        <dbReference type="Proteomes" id="UP000236520"/>
    </source>
</evidence>
<dbReference type="EMBL" id="LJIW01000002">
    <property type="protein sequence ID" value="PNG89832.1"/>
    <property type="molecule type" value="Genomic_DNA"/>
</dbReference>
<proteinExistence type="predicted"/>
<dbReference type="SUPFAM" id="SSF51735">
    <property type="entry name" value="NAD(P)-binding Rossmann-fold domains"/>
    <property type="match status" value="1"/>
</dbReference>
<dbReference type="PANTHER" id="PTHR48079">
    <property type="entry name" value="PROTEIN YEEZ"/>
    <property type="match status" value="1"/>
</dbReference>
<organism evidence="2 3">
    <name type="scientific">Streptomyces malaysiensis</name>
    <dbReference type="NCBI Taxonomy" id="92644"/>
    <lineage>
        <taxon>Bacteria</taxon>
        <taxon>Bacillati</taxon>
        <taxon>Actinomycetota</taxon>
        <taxon>Actinomycetes</taxon>
        <taxon>Kitasatosporales</taxon>
        <taxon>Streptomycetaceae</taxon>
        <taxon>Streptomyces</taxon>
        <taxon>Streptomyces violaceusniger group</taxon>
    </lineage>
</organism>
<protein>
    <recommendedName>
        <fullName evidence="1">NmrA-like domain-containing protein</fullName>
    </recommendedName>
</protein>
<name>A0A2J7YP77_STRMQ</name>
<dbReference type="PANTHER" id="PTHR48079:SF6">
    <property type="entry name" value="NAD(P)-BINDING DOMAIN-CONTAINING PROTEIN-RELATED"/>
    <property type="match status" value="1"/>
</dbReference>
<evidence type="ECO:0000259" key="1">
    <source>
        <dbReference type="Pfam" id="PF05368"/>
    </source>
</evidence>
<sequence>MRVFVTGASGHIASAVIPELISAGHCVTGLARSDTAAATIQGLGADVWRGDLADTDGLSAAAREADGVIHLAFDHAAQGAGDLAGAVTADLAAVQAIGVGLAGSGKPFVGTNATGGIALAGFSGVLTEDVVLSGGPRIDTENAVIALAQQDVRAAVVRLPPAVHSNGRYGFVSGLIGIARVSGTAGYLGDGANRWGSTDTCDVARLYRLALESAPAGARLHAVAEEGIRMREIAEAIGRRLGVPAAPVAAEEATQQFGFLTPFVSMDNPVSSQTTRDALQWIPSGPGLIEALERDPALAPIAG</sequence>
<dbReference type="InterPro" id="IPR036291">
    <property type="entry name" value="NAD(P)-bd_dom_sf"/>
</dbReference>
<keyword evidence="3" id="KW-1185">Reference proteome</keyword>
<dbReference type="Pfam" id="PF05368">
    <property type="entry name" value="NmrA"/>
    <property type="match status" value="1"/>
</dbReference>
<dbReference type="Proteomes" id="UP000236520">
    <property type="component" value="Unassembled WGS sequence"/>
</dbReference>
<dbReference type="Gene3D" id="3.40.50.720">
    <property type="entry name" value="NAD(P)-binding Rossmann-like Domain"/>
    <property type="match status" value="1"/>
</dbReference>
<dbReference type="RefSeq" id="WP_069871983.1">
    <property type="nucleotide sequence ID" value="NZ_LJIW01000002.1"/>
</dbReference>
<reference evidence="2 3" key="1">
    <citation type="submission" date="2015-09" db="EMBL/GenBank/DDBJ databases">
        <title>Genome sequence, genome mining and natural product profiling of a biocontrol bacterium Streptomyces malaysiensis F913.</title>
        <authorList>
            <person name="Xu Y."/>
            <person name="Wei J."/>
            <person name="Xie J."/>
            <person name="Li T."/>
            <person name="Zhou Z."/>
        </authorList>
    </citation>
    <scope>NUCLEOTIDE SEQUENCE [LARGE SCALE GENOMIC DNA]</scope>
    <source>
        <strain evidence="2 3">F913</strain>
    </source>
</reference>
<comment type="caution">
    <text evidence="2">The sequence shown here is derived from an EMBL/GenBank/DDBJ whole genome shotgun (WGS) entry which is preliminary data.</text>
</comment>